<evidence type="ECO:0000256" key="1">
    <source>
        <dbReference type="SAM" id="MobiDB-lite"/>
    </source>
</evidence>
<evidence type="ECO:0000259" key="2">
    <source>
        <dbReference type="Pfam" id="PF07714"/>
    </source>
</evidence>
<protein>
    <recommendedName>
        <fullName evidence="2">Serine-threonine/tyrosine-protein kinase catalytic domain-containing protein</fullName>
    </recommendedName>
</protein>
<evidence type="ECO:0000313" key="3">
    <source>
        <dbReference type="EMBL" id="KAG1904932.1"/>
    </source>
</evidence>
<dbReference type="Gene3D" id="1.10.510.10">
    <property type="entry name" value="Transferase(Phosphotransferase) domain 1"/>
    <property type="match status" value="1"/>
</dbReference>
<evidence type="ECO:0000313" key="4">
    <source>
        <dbReference type="Proteomes" id="UP001195769"/>
    </source>
</evidence>
<feature type="domain" description="Serine-threonine/tyrosine-protein kinase catalytic" evidence="2">
    <location>
        <begin position="31"/>
        <end position="130"/>
    </location>
</feature>
<dbReference type="SUPFAM" id="SSF56112">
    <property type="entry name" value="Protein kinase-like (PK-like)"/>
    <property type="match status" value="1"/>
</dbReference>
<dbReference type="InterPro" id="IPR011009">
    <property type="entry name" value="Kinase-like_dom_sf"/>
</dbReference>
<reference evidence="3" key="1">
    <citation type="journal article" date="2020" name="New Phytol.">
        <title>Comparative genomics reveals dynamic genome evolution in host specialist ectomycorrhizal fungi.</title>
        <authorList>
            <person name="Lofgren L.A."/>
            <person name="Nguyen N.H."/>
            <person name="Vilgalys R."/>
            <person name="Ruytinx J."/>
            <person name="Liao H.L."/>
            <person name="Branco S."/>
            <person name="Kuo A."/>
            <person name="LaButti K."/>
            <person name="Lipzen A."/>
            <person name="Andreopoulos W."/>
            <person name="Pangilinan J."/>
            <person name="Riley R."/>
            <person name="Hundley H."/>
            <person name="Na H."/>
            <person name="Barry K."/>
            <person name="Grigoriev I.V."/>
            <person name="Stajich J.E."/>
            <person name="Kennedy P.G."/>
        </authorList>
    </citation>
    <scope>NUCLEOTIDE SEQUENCE</scope>
    <source>
        <strain evidence="3">FC203</strain>
    </source>
</reference>
<dbReference type="Pfam" id="PF07714">
    <property type="entry name" value="PK_Tyr_Ser-Thr"/>
    <property type="match status" value="1"/>
</dbReference>
<feature type="region of interest" description="Disordered" evidence="1">
    <location>
        <begin position="140"/>
        <end position="160"/>
    </location>
</feature>
<name>A0AAD4HQC8_9AGAM</name>
<gene>
    <name evidence="3" type="ORF">F5891DRAFT_1255327</name>
</gene>
<proteinExistence type="predicted"/>
<comment type="caution">
    <text evidence="3">The sequence shown here is derived from an EMBL/GenBank/DDBJ whole genome shotgun (WGS) entry which is preliminary data.</text>
</comment>
<dbReference type="GeneID" id="64664286"/>
<dbReference type="Proteomes" id="UP001195769">
    <property type="component" value="Unassembled WGS sequence"/>
</dbReference>
<dbReference type="AlphaFoldDB" id="A0AAD4HQC8"/>
<sequence>MPPHNIGFKSLLQEIPEVEFKRTQNTPHLTGGFCDVWKCIWSTSSSDQPLTVAIKLVRVADSEEKISVEKTAWVIRREAHVWANLEDDHVLSLHGITTGFGVLPAFVSSWMTNGSLESYLKKDPKPTTLGTTWKRYRRPFRGGLPLDPVQDSTEPPARRSQEDVRLFSRSSLHLVSQISLLLLLTPREPKFALPSLIHNNPHEPFVQNHFRCINGFLNLVSSWTPWGRRASQRLVSIEIEMLNLARSWSSGQTCFPFLASRF</sequence>
<keyword evidence="4" id="KW-1185">Reference proteome</keyword>
<dbReference type="GO" id="GO:0004672">
    <property type="term" value="F:protein kinase activity"/>
    <property type="evidence" value="ECO:0007669"/>
    <property type="project" value="InterPro"/>
</dbReference>
<dbReference type="EMBL" id="JABBWK010000008">
    <property type="protein sequence ID" value="KAG1904932.1"/>
    <property type="molecule type" value="Genomic_DNA"/>
</dbReference>
<organism evidence="3 4">
    <name type="scientific">Suillus fuscotomentosus</name>
    <dbReference type="NCBI Taxonomy" id="1912939"/>
    <lineage>
        <taxon>Eukaryota</taxon>
        <taxon>Fungi</taxon>
        <taxon>Dikarya</taxon>
        <taxon>Basidiomycota</taxon>
        <taxon>Agaricomycotina</taxon>
        <taxon>Agaricomycetes</taxon>
        <taxon>Agaricomycetidae</taxon>
        <taxon>Boletales</taxon>
        <taxon>Suillineae</taxon>
        <taxon>Suillaceae</taxon>
        <taxon>Suillus</taxon>
    </lineage>
</organism>
<accession>A0AAD4HQC8</accession>
<dbReference type="InterPro" id="IPR001245">
    <property type="entry name" value="Ser-Thr/Tyr_kinase_cat_dom"/>
</dbReference>
<dbReference type="RefSeq" id="XP_041230507.1">
    <property type="nucleotide sequence ID" value="XM_041369988.1"/>
</dbReference>